<dbReference type="GeneID" id="28858835"/>
<dbReference type="Pfam" id="PF10551">
    <property type="entry name" value="MULE"/>
    <property type="match status" value="1"/>
</dbReference>
<organism evidence="3 4">
    <name type="scientific">Pochonia chlamydosporia 170</name>
    <dbReference type="NCBI Taxonomy" id="1380566"/>
    <lineage>
        <taxon>Eukaryota</taxon>
        <taxon>Fungi</taxon>
        <taxon>Dikarya</taxon>
        <taxon>Ascomycota</taxon>
        <taxon>Pezizomycotina</taxon>
        <taxon>Sordariomycetes</taxon>
        <taxon>Hypocreomycetidae</taxon>
        <taxon>Hypocreales</taxon>
        <taxon>Clavicipitaceae</taxon>
        <taxon>Pochonia</taxon>
    </lineage>
</organism>
<gene>
    <name evidence="3" type="ORF">VFPPC_18208</name>
</gene>
<proteinExistence type="predicted"/>
<dbReference type="Proteomes" id="UP000078397">
    <property type="component" value="Unassembled WGS sequence"/>
</dbReference>
<dbReference type="PANTHER" id="PTHR47718:SF3">
    <property type="entry name" value="PROTEIN FAR1-RELATED SEQUENCE 5-LIKE"/>
    <property type="match status" value="1"/>
</dbReference>
<feature type="compositionally biased region" description="Polar residues" evidence="1">
    <location>
        <begin position="195"/>
        <end position="208"/>
    </location>
</feature>
<dbReference type="EMBL" id="LSBJ02000008">
    <property type="protein sequence ID" value="OWT42648.1"/>
    <property type="molecule type" value="Genomic_DNA"/>
</dbReference>
<comment type="caution">
    <text evidence="3">The sequence shown here is derived from an EMBL/GenBank/DDBJ whole genome shotgun (WGS) entry which is preliminary data.</text>
</comment>
<evidence type="ECO:0000313" key="3">
    <source>
        <dbReference type="EMBL" id="OWT42648.1"/>
    </source>
</evidence>
<feature type="region of interest" description="Disordered" evidence="1">
    <location>
        <begin position="541"/>
        <end position="564"/>
    </location>
</feature>
<dbReference type="STRING" id="1380566.A0A219AP90"/>
<dbReference type="AlphaFoldDB" id="A0A219AP90"/>
<dbReference type="InterPro" id="IPR018289">
    <property type="entry name" value="MULE_transposase_dom"/>
</dbReference>
<feature type="compositionally biased region" description="Polar residues" evidence="1">
    <location>
        <begin position="969"/>
        <end position="983"/>
    </location>
</feature>
<feature type="region of interest" description="Disordered" evidence="1">
    <location>
        <begin position="969"/>
        <end position="989"/>
    </location>
</feature>
<feature type="compositionally biased region" description="Basic residues" evidence="1">
    <location>
        <begin position="1048"/>
        <end position="1059"/>
    </location>
</feature>
<dbReference type="PANTHER" id="PTHR47718">
    <property type="entry name" value="OS01G0519700 PROTEIN"/>
    <property type="match status" value="1"/>
</dbReference>
<feature type="compositionally biased region" description="Basic and acidic residues" evidence="1">
    <location>
        <begin position="180"/>
        <end position="193"/>
    </location>
</feature>
<dbReference type="KEGG" id="pchm:VFPPC_18208"/>
<keyword evidence="4" id="KW-1185">Reference proteome</keyword>
<evidence type="ECO:0000313" key="4">
    <source>
        <dbReference type="Proteomes" id="UP000078397"/>
    </source>
</evidence>
<feature type="region of interest" description="Disordered" evidence="1">
    <location>
        <begin position="163"/>
        <end position="217"/>
    </location>
</feature>
<evidence type="ECO:0000256" key="1">
    <source>
        <dbReference type="SAM" id="MobiDB-lite"/>
    </source>
</evidence>
<feature type="compositionally biased region" description="Basic residues" evidence="1">
    <location>
        <begin position="879"/>
        <end position="889"/>
    </location>
</feature>
<evidence type="ECO:0000259" key="2">
    <source>
        <dbReference type="Pfam" id="PF10551"/>
    </source>
</evidence>
<feature type="region of interest" description="Disordered" evidence="1">
    <location>
        <begin position="1004"/>
        <end position="1059"/>
    </location>
</feature>
<sequence>MSSQETIASFTCAGRNDSTAAQSPPEGQRWEPTPFDPELHYGAGDDNALYNIFATWPDNFFSSLPKPHGNRGVDEPYLELRQSQIFLDDCFRGKGTRRCCTTTIPCPDKLDRERMRQQVQLEEANTYITPKALFRSALDLAREQAKLDSSLANALARHRRTSDLRRATCENPSASLSLLQRRDRQEHQERDDNSDTGSSTQSQSNTILNPPIPGPLTSSIEALQSQVNNFAKENGFGVVRRNGSGSSVRKTRYVFECDRYGQPRPSRGAGLRQKRSRKCGCKWKVVGEALEENNYMWTLREFADLQHSKHNHGRSISLSAHPIHRRLSDSVKATVEAISRRVGIRARDIRGVVKEKHPGTVYTRKDIYNARALLRREKLDGLSPTAALIKLFDERSIPYIVKWSDAEPDRLVGLIWTFPYCLRMWKRFPEIMSFDNTYNTNRFKLPLFQVTGQTCLKSIYNAAFGLIDNERREGFQFLAEGLRQLIVEHEIQSPDVIITDYDKQMKAALDSQFPGSQQQICIHHVNSNVLLNAKRRWKDAEEEGDGCGHNSSDSERSQAALTSRDMEAVRAVGKDGSPPLRTDHTSPVPHNYRGVLELWKFVVFAQTKDDYEKAWARLCDEFNDQQIILMYLYNTYLPVSAQWAHCFIKKYRNFGVRVTSGTEASNNNVKSYLLNGMSNLYGLVEAIEGMLADQQQDSLDDCSQDEVLTARAYSGPGSEYLGELRMVMSQPGLSLLAREHRHAVKSIPSRSCPWPEPIGKCNEDCTVSWQLGIPCSHTIYNKLEAGTFLTKWDVHPRWHLREPTSRNPYRRILDPKVATSLRGWPKNATQPVPESMVINRPASQSRDGLAAAGKTIKESKVTRKKAALGPGKQTGVRQAGRRRQLSVRRTRSEWEIISEDEAPEPAPKRQRRGSRRVPAASMSSAATNLGHETECEDCINVPFATEEEFDRYFDNLDKIAGGGIQLAASTASSGTTEKFTSPEESIDQASRVCHTTSTTLYINNDDPGNFVNSESEDDPSLSTSRAEKSPSRFFSANTEHKSRERTLARPKAKAKKRGRRSIVKGLKRMKRGKQQRVLTVFKNCNVTIFKA</sequence>
<feature type="region of interest" description="Disordered" evidence="1">
    <location>
        <begin position="1"/>
        <end position="37"/>
    </location>
</feature>
<accession>A0A219AP90</accession>
<name>A0A219AP90_METCM</name>
<feature type="domain" description="MULE transposase" evidence="2">
    <location>
        <begin position="432"/>
        <end position="528"/>
    </location>
</feature>
<feature type="region of interest" description="Disordered" evidence="1">
    <location>
        <begin position="840"/>
        <end position="928"/>
    </location>
</feature>
<dbReference type="OrthoDB" id="4922674at2759"/>
<dbReference type="RefSeq" id="XP_022285134.1">
    <property type="nucleotide sequence ID" value="XM_022429857.1"/>
</dbReference>
<protein>
    <submittedName>
        <fullName evidence="3">Mutator-like element</fullName>
    </submittedName>
</protein>
<feature type="compositionally biased region" description="Basic and acidic residues" evidence="1">
    <location>
        <begin position="1038"/>
        <end position="1047"/>
    </location>
</feature>
<reference evidence="3 4" key="1">
    <citation type="journal article" date="2016" name="PLoS Pathog.">
        <title>Biosynthesis of antibiotic leucinostatins in bio-control fungus Purpureocillium lilacinum and their inhibition on phytophthora revealed by genome mining.</title>
        <authorList>
            <person name="Wang G."/>
            <person name="Liu Z."/>
            <person name="Lin R."/>
            <person name="Li E."/>
            <person name="Mao Z."/>
            <person name="Ling J."/>
            <person name="Yang Y."/>
            <person name="Yin W.B."/>
            <person name="Xie B."/>
        </authorList>
    </citation>
    <scope>NUCLEOTIDE SEQUENCE [LARGE SCALE GENOMIC DNA]</scope>
    <source>
        <strain evidence="3">170</strain>
    </source>
</reference>